<dbReference type="AlphaFoldDB" id="A0A4V3B262"/>
<evidence type="ECO:0000313" key="2">
    <source>
        <dbReference type="Proteomes" id="UP000294621"/>
    </source>
</evidence>
<accession>A0A4V3B262</accession>
<reference evidence="1 2" key="1">
    <citation type="submission" date="2019-03" db="EMBL/GenBank/DDBJ databases">
        <title>Genome Sequencing and Assembly of Various Microbes Isolated from Partially Reclaimed Soil and Acid Mine Drainage (AMD) Site.</title>
        <authorList>
            <person name="Steinbock B."/>
            <person name="Bechtold R."/>
            <person name="Sevigny J.L."/>
            <person name="Thomas D."/>
            <person name="Cuthill L.R."/>
            <person name="Aveiro Johannsen E.J."/>
            <person name="Thomas K."/>
            <person name="Ghosh A."/>
        </authorList>
    </citation>
    <scope>NUCLEOTIDE SEQUENCE [LARGE SCALE GENOMIC DNA]</scope>
    <source>
        <strain evidence="1 2">S-A1</strain>
    </source>
</reference>
<gene>
    <name evidence="1" type="ORF">E2R57_03860</name>
</gene>
<comment type="caution">
    <text evidence="1">The sequence shown here is derived from an EMBL/GenBank/DDBJ whole genome shotgun (WGS) entry which is preliminary data.</text>
</comment>
<organism evidence="1 2">
    <name type="scientific">Arthrobacter nitrophenolicus</name>
    <dbReference type="NCBI Taxonomy" id="683150"/>
    <lineage>
        <taxon>Bacteria</taxon>
        <taxon>Bacillati</taxon>
        <taxon>Actinomycetota</taxon>
        <taxon>Actinomycetes</taxon>
        <taxon>Micrococcales</taxon>
        <taxon>Micrococcaceae</taxon>
        <taxon>Arthrobacter</taxon>
    </lineage>
</organism>
<name>A0A4V3B262_9MICC</name>
<evidence type="ECO:0000313" key="1">
    <source>
        <dbReference type="EMBL" id="TDL39628.1"/>
    </source>
</evidence>
<protein>
    <submittedName>
        <fullName evidence="1">Uncharacterized protein</fullName>
    </submittedName>
</protein>
<dbReference type="Pfam" id="PF17132">
    <property type="entry name" value="Glyco_hydro_106"/>
    <property type="match status" value="1"/>
</dbReference>
<dbReference type="EMBL" id="SMZQ01000002">
    <property type="protein sequence ID" value="TDL39628.1"/>
    <property type="molecule type" value="Genomic_DNA"/>
</dbReference>
<dbReference type="Proteomes" id="UP000294621">
    <property type="component" value="Unassembled WGS sequence"/>
</dbReference>
<sequence>MGGSVGRGRRASVHRVDGYPQYTQDQVAFRSHASQSAMKHTATTADSLGLELAIATSAGWSATGGPWVRPAAGMKKLV</sequence>
<dbReference type="OrthoDB" id="9761519at2"/>
<proteinExistence type="predicted"/>